<proteinExistence type="predicted"/>
<keyword evidence="2" id="KW-1185">Reference proteome</keyword>
<dbReference type="EMBL" id="CP126209">
    <property type="protein sequence ID" value="WIA10869.1"/>
    <property type="molecule type" value="Genomic_DNA"/>
</dbReference>
<evidence type="ECO:0000313" key="2">
    <source>
        <dbReference type="Proteomes" id="UP001244341"/>
    </source>
</evidence>
<dbReference type="Proteomes" id="UP001244341">
    <property type="component" value="Chromosome 2b"/>
</dbReference>
<organism evidence="1 2">
    <name type="scientific">Tetradesmus obliquus</name>
    <name type="common">Green alga</name>
    <name type="synonym">Acutodesmus obliquus</name>
    <dbReference type="NCBI Taxonomy" id="3088"/>
    <lineage>
        <taxon>Eukaryota</taxon>
        <taxon>Viridiplantae</taxon>
        <taxon>Chlorophyta</taxon>
        <taxon>core chlorophytes</taxon>
        <taxon>Chlorophyceae</taxon>
        <taxon>CS clade</taxon>
        <taxon>Sphaeropleales</taxon>
        <taxon>Scenedesmaceae</taxon>
        <taxon>Tetradesmus</taxon>
    </lineage>
</organism>
<name>A0ABY8TP22_TETOB</name>
<accession>A0ABY8TP22</accession>
<gene>
    <name evidence="1" type="ORF">OEZ85_011035</name>
</gene>
<sequence length="332" mass="37522">MTALQHLFAAQAEWGAAQHPFPEHPIVPLPDQEYGHQAYLRSLQQDLMEVGDEWLQQMAHAAAAGEMAEEQADIVRRELAERHGRQQQQHDILQRIRSFRATRRLWSPHRLLPRGGAEHLLLFAANAPMHPTETYDKPLKWRTYVEQLLKAGTMPPGFRQPPAMPRFLQRIAHELAMSYMRNAPLWMQLLVVVKALDADCSAIRGEATAGIEAYMSKRRHRVKTAHMQMLAEERQAVTPVVMEAVARAGATAVHPPCVLELIQDVVLRDVYGDCATDTVQVYRLAPVIGLAPGEILQRIADNWSIARVDWMVQLLVHELDKVPAEVAHVSTE</sequence>
<evidence type="ECO:0000313" key="1">
    <source>
        <dbReference type="EMBL" id="WIA10869.1"/>
    </source>
</evidence>
<evidence type="ECO:0008006" key="3">
    <source>
        <dbReference type="Google" id="ProtNLM"/>
    </source>
</evidence>
<protein>
    <recommendedName>
        <fullName evidence="3">PCI domain-containing protein</fullName>
    </recommendedName>
</protein>
<reference evidence="1 2" key="1">
    <citation type="submission" date="2023-05" db="EMBL/GenBank/DDBJ databases">
        <title>A 100% complete, gapless, phased diploid assembly of the Scenedesmus obliquus UTEX 3031 genome.</title>
        <authorList>
            <person name="Biondi T.C."/>
            <person name="Hanschen E.R."/>
            <person name="Kwon T."/>
            <person name="Eng W."/>
            <person name="Kruse C.P.S."/>
            <person name="Koehler S.I."/>
            <person name="Kunde Y."/>
            <person name="Gleasner C.D."/>
            <person name="You Mak K.T."/>
            <person name="Polle J."/>
            <person name="Hovde B.T."/>
            <person name="Starkenburg S.R."/>
        </authorList>
    </citation>
    <scope>NUCLEOTIDE SEQUENCE [LARGE SCALE GENOMIC DNA]</scope>
    <source>
        <strain evidence="1 2">DOE0152z</strain>
    </source>
</reference>